<gene>
    <name evidence="2" type="ORF">Harvfovirus17_12</name>
</gene>
<proteinExistence type="predicted"/>
<evidence type="ECO:0000313" key="2">
    <source>
        <dbReference type="EMBL" id="AYV81118.1"/>
    </source>
</evidence>
<feature type="region of interest" description="Disordered" evidence="1">
    <location>
        <begin position="1"/>
        <end position="46"/>
    </location>
</feature>
<dbReference type="EMBL" id="MK072259">
    <property type="protein sequence ID" value="AYV81118.1"/>
    <property type="molecule type" value="Genomic_DNA"/>
</dbReference>
<protein>
    <submittedName>
        <fullName evidence="2">Uncharacterized protein</fullName>
    </submittedName>
</protein>
<sequence length="175" mass="19780">MSKGLSGKDGWEVVTHRKKKKGAAAAAAKKPNRPGQRKRKMMSKQVRDQEMAIQEKLLAERKPTDAVPPQIEVKVPVVVESKNPKGAEVAVVAAFRTRYFANMALYNGTEAPRLGTNFHRRDPRAGFQYGSENAQFDAIFKVWRMMTFNEGNATLYCSNNKEEWRFCDGLHCDCI</sequence>
<organism evidence="2">
    <name type="scientific">Harvfovirus sp</name>
    <dbReference type="NCBI Taxonomy" id="2487768"/>
    <lineage>
        <taxon>Viruses</taxon>
        <taxon>Varidnaviria</taxon>
        <taxon>Bamfordvirae</taxon>
        <taxon>Nucleocytoviricota</taxon>
        <taxon>Megaviricetes</taxon>
        <taxon>Imitervirales</taxon>
        <taxon>Mimiviridae</taxon>
        <taxon>Klosneuvirinae</taxon>
    </lineage>
</organism>
<evidence type="ECO:0000256" key="1">
    <source>
        <dbReference type="SAM" id="MobiDB-lite"/>
    </source>
</evidence>
<name>A0A3G5A1M2_9VIRU</name>
<feature type="compositionally biased region" description="Basic residues" evidence="1">
    <location>
        <begin position="30"/>
        <end position="42"/>
    </location>
</feature>
<accession>A0A3G5A1M2</accession>
<reference evidence="2" key="1">
    <citation type="submission" date="2018-10" db="EMBL/GenBank/DDBJ databases">
        <title>Hidden diversity of soil giant viruses.</title>
        <authorList>
            <person name="Schulz F."/>
            <person name="Alteio L."/>
            <person name="Goudeau D."/>
            <person name="Ryan E.M."/>
            <person name="Malmstrom R.R."/>
            <person name="Blanchard J."/>
            <person name="Woyke T."/>
        </authorList>
    </citation>
    <scope>NUCLEOTIDE SEQUENCE</scope>
    <source>
        <strain evidence="2">HAV1</strain>
    </source>
</reference>